<dbReference type="AlphaFoldDB" id="A0A024WAV4"/>
<dbReference type="OrthoDB" id="371455at2759"/>
<keyword evidence="1" id="KW-1133">Transmembrane helix</keyword>
<organism evidence="2 3">
    <name type="scientific">Plasmodium falciparum Tanzania</name>
    <name type="common">2000708</name>
    <dbReference type="NCBI Taxonomy" id="1036725"/>
    <lineage>
        <taxon>Eukaryota</taxon>
        <taxon>Sar</taxon>
        <taxon>Alveolata</taxon>
        <taxon>Apicomplexa</taxon>
        <taxon>Aconoidasida</taxon>
        <taxon>Haemosporida</taxon>
        <taxon>Plasmodiidae</taxon>
        <taxon>Plasmodium</taxon>
        <taxon>Plasmodium (Laverania)</taxon>
    </lineage>
</organism>
<reference evidence="2 3" key="1">
    <citation type="submission" date="2013-02" db="EMBL/GenBank/DDBJ databases">
        <title>The Genome Annotation of Plasmodium falciparum Tanzania (2000708).</title>
        <authorList>
            <consortium name="The Broad Institute Genome Sequencing Platform"/>
            <consortium name="The Broad Institute Genome Sequencing Center for Infectious Disease"/>
            <person name="Neafsey D."/>
            <person name="Hoffman S."/>
            <person name="Volkman S."/>
            <person name="Rosenthal P."/>
            <person name="Walker B."/>
            <person name="Young S.K."/>
            <person name="Zeng Q."/>
            <person name="Gargeya S."/>
            <person name="Fitzgerald M."/>
            <person name="Haas B."/>
            <person name="Abouelleil A."/>
            <person name="Allen A.W."/>
            <person name="Alvarado L."/>
            <person name="Arachchi H.M."/>
            <person name="Berlin A.M."/>
            <person name="Chapman S.B."/>
            <person name="Gainer-Dewar J."/>
            <person name="Goldberg J."/>
            <person name="Griggs A."/>
            <person name="Gujja S."/>
            <person name="Hansen M."/>
            <person name="Howarth C."/>
            <person name="Imamovic A."/>
            <person name="Ireland A."/>
            <person name="Larimer J."/>
            <person name="McCowan C."/>
            <person name="Murphy C."/>
            <person name="Pearson M."/>
            <person name="Poon T.W."/>
            <person name="Priest M."/>
            <person name="Roberts A."/>
            <person name="Saif S."/>
            <person name="Shea T."/>
            <person name="Sisk P."/>
            <person name="Sykes S."/>
            <person name="Wortman J."/>
            <person name="Nusbaum C."/>
            <person name="Birren B."/>
        </authorList>
    </citation>
    <scope>NUCLEOTIDE SEQUENCE [LARGE SCALE GENOMIC DNA]</scope>
    <source>
        <strain evidence="3">Tanzania (2000708)</strain>
    </source>
</reference>
<feature type="transmembrane region" description="Helical" evidence="1">
    <location>
        <begin position="63"/>
        <end position="84"/>
    </location>
</feature>
<feature type="transmembrane region" description="Helical" evidence="1">
    <location>
        <begin position="33"/>
        <end position="51"/>
    </location>
</feature>
<gene>
    <name evidence="2" type="ORF">PFTANZ_01842</name>
</gene>
<evidence type="ECO:0000313" key="2">
    <source>
        <dbReference type="EMBL" id="ETW37495.1"/>
    </source>
</evidence>
<dbReference type="Proteomes" id="UP000030708">
    <property type="component" value="Unassembled WGS sequence"/>
</dbReference>
<feature type="transmembrane region" description="Helical" evidence="1">
    <location>
        <begin position="175"/>
        <end position="193"/>
    </location>
</feature>
<evidence type="ECO:0000256" key="1">
    <source>
        <dbReference type="SAM" id="Phobius"/>
    </source>
</evidence>
<protein>
    <submittedName>
        <fullName evidence="2">Uncharacterized protein</fullName>
    </submittedName>
</protein>
<feature type="transmembrane region" description="Helical" evidence="1">
    <location>
        <begin position="231"/>
        <end position="248"/>
    </location>
</feature>
<dbReference type="eggNOG" id="ENOG502QYGM">
    <property type="taxonomic scope" value="Eukaryota"/>
</dbReference>
<accession>A0A024WAV4</accession>
<name>A0A024WAV4_PLAFA</name>
<keyword evidence="1" id="KW-0472">Membrane</keyword>
<dbReference type="EMBL" id="KI926360">
    <property type="protein sequence ID" value="ETW37495.1"/>
    <property type="molecule type" value="Genomic_DNA"/>
</dbReference>
<proteinExistence type="predicted"/>
<feature type="transmembrane region" description="Helical" evidence="1">
    <location>
        <begin position="116"/>
        <end position="140"/>
    </location>
</feature>
<sequence>MSYEYINNSVCLEKLITERTLQEGVNVFVYNSYAIWITKFSHLYFFFFFNIKSSFNFSSNIIFLYNYVHTIFINSPFVDIFLWYSCYKFIRRVLNEDLMEDEEINPSILNEIVPQIFFSLCNFFLINLLYVGHLLVYLNLKDDFIFIPFESLFIFFLFFAICIFYAIFFKYENSTSVFILGLNGIVTLSFFILREKYIFLPSLLCSGYYLIYKIIKYNKNKFLYHIKEENYMKILLYGCSLTFVDLLLKNFNLIDIQLFSFFLLISYIIFVYSDLNLQKMEILYESIENRILYTYVSSFQLNNKMPGKP</sequence>
<feature type="transmembrane region" description="Helical" evidence="1">
    <location>
        <begin position="254"/>
        <end position="272"/>
    </location>
</feature>
<feature type="transmembrane region" description="Helical" evidence="1">
    <location>
        <begin position="152"/>
        <end position="169"/>
    </location>
</feature>
<keyword evidence="1" id="KW-0812">Transmembrane</keyword>
<reference evidence="2 3" key="2">
    <citation type="submission" date="2013-02" db="EMBL/GenBank/DDBJ databases">
        <title>The Genome Sequence of Plasmodium falciparum Tanzania (2000708).</title>
        <authorList>
            <consortium name="The Broad Institute Genome Sequencing Platform"/>
            <consortium name="The Broad Institute Genome Sequencing Center for Infectious Disease"/>
            <person name="Neafsey D."/>
            <person name="Cheeseman I."/>
            <person name="Volkman S."/>
            <person name="Adams J."/>
            <person name="Walker B."/>
            <person name="Young S.K."/>
            <person name="Zeng Q."/>
            <person name="Gargeya S."/>
            <person name="Fitzgerald M."/>
            <person name="Haas B."/>
            <person name="Abouelleil A."/>
            <person name="Alvarado L."/>
            <person name="Arachchi H.M."/>
            <person name="Berlin A.M."/>
            <person name="Chapman S.B."/>
            <person name="Dewar J."/>
            <person name="Goldberg J."/>
            <person name="Griggs A."/>
            <person name="Gujja S."/>
            <person name="Hansen M."/>
            <person name="Howarth C."/>
            <person name="Imamovic A."/>
            <person name="Larimer J."/>
            <person name="McCowan C."/>
            <person name="Murphy C."/>
            <person name="Neiman D."/>
            <person name="Pearson M."/>
            <person name="Priest M."/>
            <person name="Roberts A."/>
            <person name="Saif S."/>
            <person name="Shea T."/>
            <person name="Sisk P."/>
            <person name="Sykes S."/>
            <person name="Wortman J."/>
            <person name="Nusbaum C."/>
            <person name="Birren B."/>
        </authorList>
    </citation>
    <scope>NUCLEOTIDE SEQUENCE [LARGE SCALE GENOMIC DNA]</scope>
    <source>
        <strain evidence="3">Tanzania (2000708)</strain>
    </source>
</reference>
<evidence type="ECO:0000313" key="3">
    <source>
        <dbReference type="Proteomes" id="UP000030708"/>
    </source>
</evidence>